<evidence type="ECO:0000256" key="11">
    <source>
        <dbReference type="ARBA" id="ARBA00024195"/>
    </source>
</evidence>
<feature type="domain" description="Clip" evidence="15">
    <location>
        <begin position="24"/>
        <end position="78"/>
    </location>
</feature>
<dbReference type="SUPFAM" id="SSF50494">
    <property type="entry name" value="Trypsin-like serine proteases"/>
    <property type="match status" value="1"/>
</dbReference>
<keyword evidence="3" id="KW-0399">Innate immunity</keyword>
<organism evidence="16">
    <name type="scientific">Corethrella appendiculata</name>
    <dbReference type="NCBI Taxonomy" id="1370023"/>
    <lineage>
        <taxon>Eukaryota</taxon>
        <taxon>Metazoa</taxon>
        <taxon>Ecdysozoa</taxon>
        <taxon>Arthropoda</taxon>
        <taxon>Hexapoda</taxon>
        <taxon>Insecta</taxon>
        <taxon>Pterygota</taxon>
        <taxon>Neoptera</taxon>
        <taxon>Endopterygota</taxon>
        <taxon>Diptera</taxon>
        <taxon>Nematocera</taxon>
        <taxon>Culicoidea</taxon>
        <taxon>Chaoboridae</taxon>
        <taxon>Corethrella</taxon>
    </lineage>
</organism>
<evidence type="ECO:0000256" key="2">
    <source>
        <dbReference type="ARBA" id="ARBA00022525"/>
    </source>
</evidence>
<evidence type="ECO:0000256" key="10">
    <source>
        <dbReference type="ARBA" id="ARBA00023180"/>
    </source>
</evidence>
<keyword evidence="7 12" id="KW-0720">Serine protease</keyword>
<evidence type="ECO:0000259" key="14">
    <source>
        <dbReference type="PROSITE" id="PS50240"/>
    </source>
</evidence>
<keyword evidence="2 13" id="KW-0964">Secreted</keyword>
<protein>
    <recommendedName>
        <fullName evidence="13">CLIP domain-containing serine protease</fullName>
        <ecNumber evidence="12">3.4.21.-</ecNumber>
    </recommendedName>
</protein>
<keyword evidence="8" id="KW-0391">Immunity</keyword>
<dbReference type="GO" id="GO:0005576">
    <property type="term" value="C:extracellular region"/>
    <property type="evidence" value="ECO:0007669"/>
    <property type="project" value="UniProtKB-SubCell"/>
</dbReference>
<dbReference type="GO" id="GO:0006508">
    <property type="term" value="P:proteolysis"/>
    <property type="evidence" value="ECO:0007669"/>
    <property type="project" value="UniProtKB-KW"/>
</dbReference>
<dbReference type="PANTHER" id="PTHR24256">
    <property type="entry name" value="TRYPTASE-RELATED"/>
    <property type="match status" value="1"/>
</dbReference>
<evidence type="ECO:0000313" key="16">
    <source>
        <dbReference type="EMBL" id="JAB57902.1"/>
    </source>
</evidence>
<evidence type="ECO:0000256" key="7">
    <source>
        <dbReference type="ARBA" id="ARBA00022825"/>
    </source>
</evidence>
<keyword evidence="5 13" id="KW-0732">Signal</keyword>
<dbReference type="InterPro" id="IPR001254">
    <property type="entry name" value="Trypsin_dom"/>
</dbReference>
<dbReference type="InterPro" id="IPR022700">
    <property type="entry name" value="CLIP"/>
</dbReference>
<name>U5EYJ2_9DIPT</name>
<dbReference type="PROSITE" id="PS50240">
    <property type="entry name" value="TRYPSIN_DOM"/>
    <property type="match status" value="1"/>
</dbReference>
<evidence type="ECO:0000256" key="12">
    <source>
        <dbReference type="RuleBase" id="RU363034"/>
    </source>
</evidence>
<dbReference type="PROSITE" id="PS00134">
    <property type="entry name" value="TRYPSIN_HIS"/>
    <property type="match status" value="1"/>
</dbReference>
<keyword evidence="10" id="KW-0325">Glycoprotein</keyword>
<dbReference type="InterPro" id="IPR018114">
    <property type="entry name" value="TRYPSIN_HIS"/>
</dbReference>
<comment type="subcellular location">
    <subcellularLocation>
        <location evidence="1 13">Secreted</location>
    </subcellularLocation>
</comment>
<keyword evidence="4 12" id="KW-0645">Protease</keyword>
<comment type="similarity">
    <text evidence="11 13">Belongs to the peptidase S1 family. CLIP subfamily.</text>
</comment>
<proteinExistence type="evidence at transcript level"/>
<dbReference type="InterPro" id="IPR051487">
    <property type="entry name" value="Ser/Thr_Proteases_Immune/Dev"/>
</dbReference>
<dbReference type="AlphaFoldDB" id="U5EYJ2"/>
<dbReference type="InterPro" id="IPR043504">
    <property type="entry name" value="Peptidase_S1_PA_chymotrypsin"/>
</dbReference>
<dbReference type="CDD" id="cd00190">
    <property type="entry name" value="Tryp_SPc"/>
    <property type="match status" value="1"/>
</dbReference>
<dbReference type="InterPro" id="IPR001314">
    <property type="entry name" value="Peptidase_S1A"/>
</dbReference>
<dbReference type="FunFam" id="2.40.10.10:FF:000028">
    <property type="entry name" value="Serine protease easter"/>
    <property type="match status" value="1"/>
</dbReference>
<dbReference type="InterPro" id="IPR038565">
    <property type="entry name" value="CLIP_sf"/>
</dbReference>
<dbReference type="Pfam" id="PF12032">
    <property type="entry name" value="CLIP"/>
    <property type="match status" value="1"/>
</dbReference>
<dbReference type="PROSITE" id="PS51888">
    <property type="entry name" value="CLIP"/>
    <property type="match status" value="1"/>
</dbReference>
<dbReference type="InterPro" id="IPR009003">
    <property type="entry name" value="Peptidase_S1_PA"/>
</dbReference>
<evidence type="ECO:0000256" key="5">
    <source>
        <dbReference type="ARBA" id="ARBA00022729"/>
    </source>
</evidence>
<sequence length="394" mass="44467">MQKIILIIIVAFGVQAVLSGEEVTCKTPNNEDGACIPIRQCQKMYNARRSKVKDRQYIDYISKSICENPNEAIQCVCCKPEERFEVTTTTSTTTAPRIQNFRDVLNIEEHPNIQLFDTNNCGKTTTDRLSYGEKTDLFEFPWMAALGYRNLSLTLDEPRIFLCGGTLINSFYVLTAAHCILKENDPKLRLEFARLGEHDFATTQDCKLTDSGKICARPVQDIPIDKTIQHPDYNHPRYNNDIALIRLKNQASISKDDVVPVCLPITEKLKQKQYPEYIITGWGTTENYTTSTVLMRATIPFVEMNVCQQKLKAKNLFVDLADDKQFCAGGHNNIDTCRGDSGGPLLVMDELNEPQTIQIGVVAFGVNSCGIANIPGVYTKVQYFVRWILDHMEA</sequence>
<comment type="domain">
    <text evidence="13">The clip domain consists of 35-55 residues which are 'knitted' together usually by 3 conserved disulfide bonds forming a clip-like compact structure.</text>
</comment>
<feature type="domain" description="Peptidase S1" evidence="14">
    <location>
        <begin position="129"/>
        <end position="393"/>
    </location>
</feature>
<dbReference type="GO" id="GO:0004252">
    <property type="term" value="F:serine-type endopeptidase activity"/>
    <property type="evidence" value="ECO:0007669"/>
    <property type="project" value="UniProtKB-UniRule"/>
</dbReference>
<dbReference type="GO" id="GO:0045087">
    <property type="term" value="P:innate immune response"/>
    <property type="evidence" value="ECO:0007669"/>
    <property type="project" value="UniProtKB-KW"/>
</dbReference>
<evidence type="ECO:0000256" key="13">
    <source>
        <dbReference type="RuleBase" id="RU366078"/>
    </source>
</evidence>
<accession>U5EYJ2</accession>
<keyword evidence="9" id="KW-1015">Disulfide bond</keyword>
<evidence type="ECO:0000256" key="8">
    <source>
        <dbReference type="ARBA" id="ARBA00022859"/>
    </source>
</evidence>
<dbReference type="FunFam" id="2.40.10.10:FF:000002">
    <property type="entry name" value="Transmembrane protease serine"/>
    <property type="match status" value="1"/>
</dbReference>
<dbReference type="Gene3D" id="2.40.10.10">
    <property type="entry name" value="Trypsin-like serine proteases"/>
    <property type="match status" value="2"/>
</dbReference>
<dbReference type="SMART" id="SM00680">
    <property type="entry name" value="CLIP"/>
    <property type="match status" value="1"/>
</dbReference>
<evidence type="ECO:0000259" key="15">
    <source>
        <dbReference type="PROSITE" id="PS51888"/>
    </source>
</evidence>
<dbReference type="EC" id="3.4.21.-" evidence="12"/>
<evidence type="ECO:0000256" key="1">
    <source>
        <dbReference type="ARBA" id="ARBA00004613"/>
    </source>
</evidence>
<dbReference type="PRINTS" id="PR00722">
    <property type="entry name" value="CHYMOTRYPSIN"/>
</dbReference>
<evidence type="ECO:0000256" key="6">
    <source>
        <dbReference type="ARBA" id="ARBA00022801"/>
    </source>
</evidence>
<feature type="chain" id="PRO_5023976364" description="CLIP domain-containing serine protease" evidence="13">
    <location>
        <begin position="20"/>
        <end position="394"/>
    </location>
</feature>
<feature type="signal peptide" evidence="13">
    <location>
        <begin position="1"/>
        <end position="19"/>
    </location>
</feature>
<dbReference type="Gene3D" id="3.30.1640.30">
    <property type="match status" value="1"/>
</dbReference>
<keyword evidence="6 12" id="KW-0378">Hydrolase</keyword>
<reference evidence="16" key="1">
    <citation type="journal article" date="2014" name="Insect Biochem. Mol. Biol.">
        <title>An insight into the sialome of the frog biting fly, Corethrella appendiculata.</title>
        <authorList>
            <person name="Ribeiro J.M.C."/>
            <person name="Chagas A.C."/>
            <person name="Pham V.M."/>
            <person name="Lounibos L.P."/>
            <person name="Calvo E."/>
        </authorList>
    </citation>
    <scope>NUCLEOTIDE SEQUENCE</scope>
    <source>
        <tissue evidence="16">Salivary glands</tissue>
    </source>
</reference>
<dbReference type="EMBL" id="GANO01001969">
    <property type="protein sequence ID" value="JAB57902.1"/>
    <property type="molecule type" value="mRNA"/>
</dbReference>
<evidence type="ECO:0000256" key="9">
    <source>
        <dbReference type="ARBA" id="ARBA00023157"/>
    </source>
</evidence>
<dbReference type="SMART" id="SM00020">
    <property type="entry name" value="Tryp_SPc"/>
    <property type="match status" value="1"/>
</dbReference>
<dbReference type="InterPro" id="IPR033116">
    <property type="entry name" value="TRYPSIN_SER"/>
</dbReference>
<evidence type="ECO:0000256" key="4">
    <source>
        <dbReference type="ARBA" id="ARBA00022670"/>
    </source>
</evidence>
<dbReference type="Pfam" id="PF00089">
    <property type="entry name" value="Trypsin"/>
    <property type="match status" value="1"/>
</dbReference>
<dbReference type="PROSITE" id="PS00135">
    <property type="entry name" value="TRYPSIN_SER"/>
    <property type="match status" value="1"/>
</dbReference>
<evidence type="ECO:0000256" key="3">
    <source>
        <dbReference type="ARBA" id="ARBA00022588"/>
    </source>
</evidence>